<keyword evidence="5 7" id="KW-1133">Transmembrane helix</keyword>
<evidence type="ECO:0008006" key="10">
    <source>
        <dbReference type="Google" id="ProtNLM"/>
    </source>
</evidence>
<dbReference type="PIRSF" id="PIRSF016379">
    <property type="entry name" value="ENT"/>
    <property type="match status" value="1"/>
</dbReference>
<keyword evidence="6 7" id="KW-0472">Membrane</keyword>
<keyword evidence="9" id="KW-1185">Reference proteome</keyword>
<dbReference type="InterPro" id="IPR036259">
    <property type="entry name" value="MFS_trans_sf"/>
</dbReference>
<dbReference type="PANTHER" id="PTHR10332:SF88">
    <property type="entry name" value="EQUILIBRATIVE NUCLEOSIDE TRANSPORTER 1, ISOFORM A"/>
    <property type="match status" value="1"/>
</dbReference>
<feature type="transmembrane region" description="Helical" evidence="7">
    <location>
        <begin position="42"/>
        <end position="67"/>
    </location>
</feature>
<feature type="transmembrane region" description="Helical" evidence="7">
    <location>
        <begin position="178"/>
        <end position="197"/>
    </location>
</feature>
<protein>
    <recommendedName>
        <fullName evidence="10">Major facilitator superfamily (MFS) profile domain-containing protein</fullName>
    </recommendedName>
</protein>
<evidence type="ECO:0000313" key="9">
    <source>
        <dbReference type="Proteomes" id="UP000184383"/>
    </source>
</evidence>
<evidence type="ECO:0000256" key="6">
    <source>
        <dbReference type="ARBA" id="ARBA00023136"/>
    </source>
</evidence>
<comment type="similarity">
    <text evidence="2">Belongs to the SLC29A/ENT transporter (TC 2.A.57) family.</text>
</comment>
<feature type="transmembrane region" description="Helical" evidence="7">
    <location>
        <begin position="140"/>
        <end position="158"/>
    </location>
</feature>
<keyword evidence="4 7" id="KW-0812">Transmembrane</keyword>
<comment type="subcellular location">
    <subcellularLocation>
        <location evidence="1">Membrane</location>
        <topology evidence="1">Multi-pass membrane protein</topology>
    </subcellularLocation>
</comment>
<feature type="transmembrane region" description="Helical" evidence="7">
    <location>
        <begin position="351"/>
        <end position="369"/>
    </location>
</feature>
<dbReference type="STRING" id="1073089.A0A1L9S0Q1"/>
<dbReference type="InterPro" id="IPR002259">
    <property type="entry name" value="Eqnu_transpt"/>
</dbReference>
<dbReference type="AlphaFoldDB" id="A0A1L9S0Q1"/>
<feature type="transmembrane region" description="Helical" evidence="7">
    <location>
        <begin position="217"/>
        <end position="238"/>
    </location>
</feature>
<reference evidence="9" key="1">
    <citation type="journal article" date="2017" name="Genome Biol.">
        <title>Comparative genomics reveals high biological diversity and specific adaptations in the industrially and medically important fungal genus Aspergillus.</title>
        <authorList>
            <person name="de Vries R.P."/>
            <person name="Riley R."/>
            <person name="Wiebenga A."/>
            <person name="Aguilar-Osorio G."/>
            <person name="Amillis S."/>
            <person name="Uchima C.A."/>
            <person name="Anderluh G."/>
            <person name="Asadollahi M."/>
            <person name="Askin M."/>
            <person name="Barry K."/>
            <person name="Battaglia E."/>
            <person name="Bayram O."/>
            <person name="Benocci T."/>
            <person name="Braus-Stromeyer S.A."/>
            <person name="Caldana C."/>
            <person name="Canovas D."/>
            <person name="Cerqueira G.C."/>
            <person name="Chen F."/>
            <person name="Chen W."/>
            <person name="Choi C."/>
            <person name="Clum A."/>
            <person name="Dos Santos R.A."/>
            <person name="Damasio A.R."/>
            <person name="Diallinas G."/>
            <person name="Emri T."/>
            <person name="Fekete E."/>
            <person name="Flipphi M."/>
            <person name="Freyberg S."/>
            <person name="Gallo A."/>
            <person name="Gournas C."/>
            <person name="Habgood R."/>
            <person name="Hainaut M."/>
            <person name="Harispe M.L."/>
            <person name="Henrissat B."/>
            <person name="Hilden K.S."/>
            <person name="Hope R."/>
            <person name="Hossain A."/>
            <person name="Karabika E."/>
            <person name="Karaffa L."/>
            <person name="Karanyi Z."/>
            <person name="Krasevec N."/>
            <person name="Kuo A."/>
            <person name="Kusch H."/>
            <person name="LaButti K."/>
            <person name="Lagendijk E.L."/>
            <person name="Lapidus A."/>
            <person name="Levasseur A."/>
            <person name="Lindquist E."/>
            <person name="Lipzen A."/>
            <person name="Logrieco A.F."/>
            <person name="MacCabe A."/>
            <person name="Maekelae M.R."/>
            <person name="Malavazi I."/>
            <person name="Melin P."/>
            <person name="Meyer V."/>
            <person name="Mielnichuk N."/>
            <person name="Miskei M."/>
            <person name="Molnar A.P."/>
            <person name="Mule G."/>
            <person name="Ngan C.Y."/>
            <person name="Orejas M."/>
            <person name="Orosz E."/>
            <person name="Ouedraogo J.P."/>
            <person name="Overkamp K.M."/>
            <person name="Park H.-S."/>
            <person name="Perrone G."/>
            <person name="Piumi F."/>
            <person name="Punt P.J."/>
            <person name="Ram A.F."/>
            <person name="Ramon A."/>
            <person name="Rauscher S."/>
            <person name="Record E."/>
            <person name="Riano-Pachon D.M."/>
            <person name="Robert V."/>
            <person name="Roehrig J."/>
            <person name="Ruller R."/>
            <person name="Salamov A."/>
            <person name="Salih N.S."/>
            <person name="Samson R.A."/>
            <person name="Sandor E."/>
            <person name="Sanguinetti M."/>
            <person name="Schuetze T."/>
            <person name="Sepcic K."/>
            <person name="Shelest E."/>
            <person name="Sherlock G."/>
            <person name="Sophianopoulou V."/>
            <person name="Squina F.M."/>
            <person name="Sun H."/>
            <person name="Susca A."/>
            <person name="Todd R.B."/>
            <person name="Tsang A."/>
            <person name="Unkles S.E."/>
            <person name="van de Wiele N."/>
            <person name="van Rossen-Uffink D."/>
            <person name="Oliveira J.V."/>
            <person name="Vesth T.C."/>
            <person name="Visser J."/>
            <person name="Yu J.-H."/>
            <person name="Zhou M."/>
            <person name="Andersen M.R."/>
            <person name="Archer D.B."/>
            <person name="Baker S.E."/>
            <person name="Benoit I."/>
            <person name="Brakhage A.A."/>
            <person name="Braus G.H."/>
            <person name="Fischer R."/>
            <person name="Frisvad J.C."/>
            <person name="Goldman G.H."/>
            <person name="Houbraken J."/>
            <person name="Oakley B."/>
            <person name="Pocsi I."/>
            <person name="Scazzocchio C."/>
            <person name="Seiboth B."/>
            <person name="vanKuyk P.A."/>
            <person name="Wortman J."/>
            <person name="Dyer P.S."/>
            <person name="Grigoriev I.V."/>
        </authorList>
    </citation>
    <scope>NUCLEOTIDE SEQUENCE [LARGE SCALE GENOMIC DNA]</scope>
    <source>
        <strain evidence="9">DTO 134E9</strain>
    </source>
</reference>
<evidence type="ECO:0000256" key="2">
    <source>
        <dbReference type="ARBA" id="ARBA00007965"/>
    </source>
</evidence>
<dbReference type="SUPFAM" id="SSF103473">
    <property type="entry name" value="MFS general substrate transporter"/>
    <property type="match status" value="1"/>
</dbReference>
<accession>A0A1L9S0Q1</accession>
<sequence>MDRIRRLIATPQAYEPIEDRADDGEPSGDGERPIAPFSKVNYAIFFLQGISMLWAWNMFLAAAPYFYSRFQSDGWTATHFQPSILTVSSITNLGMVTILAKLQKNADYPRRIKIALLINIAIFTLLAFSTILFKNVSVKVYFSFVLLMVFGTSLATGFNQNGVFAYTAGFGREEYTQAIMGGQGVAGVLPCIVQIFSVLVVPADSKEQLPTESPKSAFIYFITATVISSFALITFLYLHNQRLAALDKFECEEEEEANDPVPELDHHKDVSLWALFKKLRWMALSVFICYGITMMFPVFTVQIDSVHDPHSSRLFQPSVFSPLAFFFWNAGDLIGRMSLIIPGFSISHRPFLLFLLSVARVAFIPLYLICNIRGRGPIVESDFFYLFIVQLLFGFTSGYIGSCAMVGAGEWVLGEEREAAGGFMIMMLCGGLAAGSVLSFCAASA</sequence>
<feature type="transmembrane region" description="Helical" evidence="7">
    <location>
        <begin position="114"/>
        <end position="134"/>
    </location>
</feature>
<evidence type="ECO:0000313" key="8">
    <source>
        <dbReference type="EMBL" id="OJJ40737.1"/>
    </source>
</evidence>
<dbReference type="PANTHER" id="PTHR10332">
    <property type="entry name" value="EQUILIBRATIVE NUCLEOSIDE TRANSPORTER"/>
    <property type="match status" value="1"/>
</dbReference>
<proteinExistence type="inferred from homology"/>
<dbReference type="Pfam" id="PF01733">
    <property type="entry name" value="Nucleoside_tran"/>
    <property type="match status" value="1"/>
</dbReference>
<dbReference type="Proteomes" id="UP000184383">
    <property type="component" value="Unassembled WGS sequence"/>
</dbReference>
<dbReference type="GO" id="GO:0005886">
    <property type="term" value="C:plasma membrane"/>
    <property type="evidence" value="ECO:0007669"/>
    <property type="project" value="TreeGrafter"/>
</dbReference>
<dbReference type="GO" id="GO:0000329">
    <property type="term" value="C:fungal-type vacuole membrane"/>
    <property type="evidence" value="ECO:0007669"/>
    <property type="project" value="TreeGrafter"/>
</dbReference>
<dbReference type="VEuPathDB" id="FungiDB:ASPWEDRAFT_101900"/>
<feature type="transmembrane region" description="Helical" evidence="7">
    <location>
        <begin position="419"/>
        <end position="440"/>
    </location>
</feature>
<feature type="transmembrane region" description="Helical" evidence="7">
    <location>
        <begin position="384"/>
        <end position="407"/>
    </location>
</feature>
<organism evidence="8 9">
    <name type="scientific">Aspergillus wentii DTO 134E9</name>
    <dbReference type="NCBI Taxonomy" id="1073089"/>
    <lineage>
        <taxon>Eukaryota</taxon>
        <taxon>Fungi</taxon>
        <taxon>Dikarya</taxon>
        <taxon>Ascomycota</taxon>
        <taxon>Pezizomycotina</taxon>
        <taxon>Eurotiomycetes</taxon>
        <taxon>Eurotiomycetidae</taxon>
        <taxon>Eurotiales</taxon>
        <taxon>Aspergillaceae</taxon>
        <taxon>Aspergillus</taxon>
        <taxon>Aspergillus subgen. Cremei</taxon>
    </lineage>
</organism>
<keyword evidence="3" id="KW-0813">Transport</keyword>
<name>A0A1L9S0Q1_ASPWE</name>
<dbReference type="GO" id="GO:0015205">
    <property type="term" value="F:nucleobase transmembrane transporter activity"/>
    <property type="evidence" value="ECO:0007669"/>
    <property type="project" value="TreeGrafter"/>
</dbReference>
<gene>
    <name evidence="8" type="ORF">ASPWEDRAFT_101900</name>
</gene>
<evidence type="ECO:0000256" key="4">
    <source>
        <dbReference type="ARBA" id="ARBA00022692"/>
    </source>
</evidence>
<feature type="transmembrane region" description="Helical" evidence="7">
    <location>
        <begin position="281"/>
        <end position="299"/>
    </location>
</feature>
<dbReference type="PRINTS" id="PR01130">
    <property type="entry name" value="DERENTRNSPRT"/>
</dbReference>
<evidence type="ECO:0000256" key="5">
    <source>
        <dbReference type="ARBA" id="ARBA00022989"/>
    </source>
</evidence>
<dbReference type="EMBL" id="KV878209">
    <property type="protein sequence ID" value="OJJ40737.1"/>
    <property type="molecule type" value="Genomic_DNA"/>
</dbReference>
<evidence type="ECO:0000256" key="3">
    <source>
        <dbReference type="ARBA" id="ARBA00022448"/>
    </source>
</evidence>
<dbReference type="GeneID" id="63743276"/>
<evidence type="ECO:0000256" key="7">
    <source>
        <dbReference type="SAM" id="Phobius"/>
    </source>
</evidence>
<evidence type="ECO:0000256" key="1">
    <source>
        <dbReference type="ARBA" id="ARBA00004141"/>
    </source>
</evidence>
<dbReference type="GO" id="GO:0034257">
    <property type="term" value="F:nicotinamide riboside transmembrane transporter activity"/>
    <property type="evidence" value="ECO:0007669"/>
    <property type="project" value="TreeGrafter"/>
</dbReference>
<dbReference type="OrthoDB" id="46396at2759"/>
<feature type="transmembrane region" description="Helical" evidence="7">
    <location>
        <begin position="79"/>
        <end position="102"/>
    </location>
</feature>
<dbReference type="RefSeq" id="XP_040694413.1">
    <property type="nucleotide sequence ID" value="XM_040827428.1"/>
</dbReference>